<dbReference type="AlphaFoldDB" id="A0A7W7H3J9"/>
<keyword evidence="1" id="KW-0812">Transmembrane</keyword>
<comment type="caution">
    <text evidence="2">The sequence shown here is derived from an EMBL/GenBank/DDBJ whole genome shotgun (WGS) entry which is preliminary data.</text>
</comment>
<evidence type="ECO:0000313" key="2">
    <source>
        <dbReference type="EMBL" id="MBB4743361.1"/>
    </source>
</evidence>
<reference evidence="2 3" key="1">
    <citation type="submission" date="2020-08" db="EMBL/GenBank/DDBJ databases">
        <title>Sequencing the genomes of 1000 actinobacteria strains.</title>
        <authorList>
            <person name="Klenk H.-P."/>
        </authorList>
    </citation>
    <scope>NUCLEOTIDE SEQUENCE [LARGE SCALE GENOMIC DNA]</scope>
    <source>
        <strain evidence="2 3">DSM 45809</strain>
    </source>
</reference>
<keyword evidence="1" id="KW-1133">Transmembrane helix</keyword>
<evidence type="ECO:0000256" key="1">
    <source>
        <dbReference type="SAM" id="Phobius"/>
    </source>
</evidence>
<feature type="transmembrane region" description="Helical" evidence="1">
    <location>
        <begin position="234"/>
        <end position="255"/>
    </location>
</feature>
<gene>
    <name evidence="2" type="ORF">BJY16_006820</name>
</gene>
<organism evidence="2 3">
    <name type="scientific">Actinoplanes octamycinicus</name>
    <dbReference type="NCBI Taxonomy" id="135948"/>
    <lineage>
        <taxon>Bacteria</taxon>
        <taxon>Bacillati</taxon>
        <taxon>Actinomycetota</taxon>
        <taxon>Actinomycetes</taxon>
        <taxon>Micromonosporales</taxon>
        <taxon>Micromonosporaceae</taxon>
        <taxon>Actinoplanes</taxon>
    </lineage>
</organism>
<dbReference type="Proteomes" id="UP000546162">
    <property type="component" value="Unassembled WGS sequence"/>
</dbReference>
<evidence type="ECO:0000313" key="3">
    <source>
        <dbReference type="Proteomes" id="UP000546162"/>
    </source>
</evidence>
<accession>A0A7W7H3J9</accession>
<proteinExistence type="predicted"/>
<feature type="transmembrane region" description="Helical" evidence="1">
    <location>
        <begin position="68"/>
        <end position="93"/>
    </location>
</feature>
<keyword evidence="3" id="KW-1185">Reference proteome</keyword>
<feature type="transmembrane region" description="Helical" evidence="1">
    <location>
        <begin position="315"/>
        <end position="334"/>
    </location>
</feature>
<keyword evidence="1" id="KW-0472">Membrane</keyword>
<dbReference type="EMBL" id="JACHNB010000001">
    <property type="protein sequence ID" value="MBB4743361.1"/>
    <property type="molecule type" value="Genomic_DNA"/>
</dbReference>
<feature type="transmembrane region" description="Helical" evidence="1">
    <location>
        <begin position="267"/>
        <end position="285"/>
    </location>
</feature>
<dbReference type="RefSeq" id="WP_185043646.1">
    <property type="nucleotide sequence ID" value="NZ_BAABFG010000005.1"/>
</dbReference>
<name>A0A7W7H3J9_9ACTN</name>
<protein>
    <submittedName>
        <fullName evidence="2">Uncharacterized protein</fullName>
    </submittedName>
</protein>
<sequence>MSDRMELRYQRLLRAYPKAYRAHRGAEMITTLMDMAAAGRGAPTRGQALHLVLSGLRQRFRLPARRPLAWAGALVAAVVLGAFGATAGTWLGWQTAAPVPSDSELRELNAAISGMPAPAAVYREGSAMQGPDALVRAEGTAELSADRLRAALTAAGWRITSFQIRDGKAITSFGTDWGATTTPTRDLYYTAVKGGLKLQGTGSMMGEGADQGRAGPVSWATEVWPRETAVIRPLTVAGLVAGALAGWLAAAAFAAWVRASGPRRRRVATGAGVVAAALAAVPAYAHLRDAYQVMVYAHGSPYPYIVYSPGEEIPVVTWTVAGLVAVAAALVAAWPRHLDDGADREG</sequence>